<accession>A0A8H5RSL1</accession>
<dbReference type="AlphaFoldDB" id="A0A8H5RSL1"/>
<gene>
    <name evidence="2" type="ORF">FTJAE_5305</name>
</gene>
<feature type="domain" description="Heterokaryon incompatibility" evidence="1">
    <location>
        <begin position="237"/>
        <end position="384"/>
    </location>
</feature>
<evidence type="ECO:0000259" key="1">
    <source>
        <dbReference type="Pfam" id="PF06985"/>
    </source>
</evidence>
<protein>
    <submittedName>
        <fullName evidence="2">Het-domain protein</fullName>
    </submittedName>
</protein>
<proteinExistence type="predicted"/>
<organism evidence="2 3">
    <name type="scientific">Fusarium tjaetaba</name>
    <dbReference type="NCBI Taxonomy" id="1567544"/>
    <lineage>
        <taxon>Eukaryota</taxon>
        <taxon>Fungi</taxon>
        <taxon>Dikarya</taxon>
        <taxon>Ascomycota</taxon>
        <taxon>Pezizomycotina</taxon>
        <taxon>Sordariomycetes</taxon>
        <taxon>Hypocreomycetidae</taxon>
        <taxon>Hypocreales</taxon>
        <taxon>Nectriaceae</taxon>
        <taxon>Fusarium</taxon>
        <taxon>Fusarium fujikuroi species complex</taxon>
    </lineage>
</organism>
<dbReference type="PANTHER" id="PTHR33112">
    <property type="entry name" value="DOMAIN PROTEIN, PUTATIVE-RELATED"/>
    <property type="match status" value="1"/>
</dbReference>
<keyword evidence="3" id="KW-1185">Reference proteome</keyword>
<evidence type="ECO:0000313" key="3">
    <source>
        <dbReference type="Proteomes" id="UP000530670"/>
    </source>
</evidence>
<dbReference type="PANTHER" id="PTHR33112:SF16">
    <property type="entry name" value="HETEROKARYON INCOMPATIBILITY DOMAIN-CONTAINING PROTEIN"/>
    <property type="match status" value="1"/>
</dbReference>
<reference evidence="2 3" key="1">
    <citation type="submission" date="2020-05" db="EMBL/GenBank/DDBJ databases">
        <title>Identification and distribution of gene clusters putatively required for synthesis of sphingolipid metabolism inhibitors in phylogenetically diverse species of the filamentous fungus Fusarium.</title>
        <authorList>
            <person name="Kim H.-S."/>
            <person name="Busman M."/>
            <person name="Brown D.W."/>
            <person name="Divon H."/>
            <person name="Uhlig S."/>
            <person name="Proctor R.H."/>
        </authorList>
    </citation>
    <scope>NUCLEOTIDE SEQUENCE [LARGE SCALE GENOMIC DNA]</scope>
    <source>
        <strain evidence="2 3">NRRL 66243</strain>
    </source>
</reference>
<dbReference type="RefSeq" id="XP_037207599.1">
    <property type="nucleotide sequence ID" value="XM_037351798.1"/>
</dbReference>
<name>A0A8H5RSL1_9HYPO</name>
<dbReference type="EMBL" id="JAAQRI010000102">
    <property type="protein sequence ID" value="KAF5638399.1"/>
    <property type="molecule type" value="Genomic_DNA"/>
</dbReference>
<dbReference type="Proteomes" id="UP000530670">
    <property type="component" value="Unassembled WGS sequence"/>
</dbReference>
<dbReference type="InterPro" id="IPR010730">
    <property type="entry name" value="HET"/>
</dbReference>
<dbReference type="Pfam" id="PF06985">
    <property type="entry name" value="HET"/>
    <property type="match status" value="1"/>
</dbReference>
<sequence>MVDLQSPSNTQQLSNGHDTLRRRYCNRCFDFLSNCPNLDDLTTNWALERLPQDDEGRPYLIYKYSATWAELDNASCALCKTFVDYAEKKTNWPSETEKLYTFSVAYHFKVGGGLPDVEEIQIRQLTSPTVRWNWFEAYPKPKEVLCDPENKVRYESLPIYAHPDDPSSRFVSMRTPSTSLWSQQQVTVARGWIKECDESHGHSKDRDNSKLPTRVINVSNPDTIKLYCGHPGESAPYSALSYCWGISAQPVVLEKHNLTDLVKGIKISRLPQTIIDAIQVTRQLGLKYLWLDALCIIQDSEEDKEQEIRQMARIYENAYITIAATNARNVRDGFLTATKNFMEDSGWVELPFQKLGRVYSFTSWANLIPVDDEPLNQRVWTLQEDLLSRRVLYFGSFIMYWKCGKHVYMDHWGSRILSLGNFLTPGSISWDPRRCSARKMRYGDDKLEAISAIAMEASKEICSRYIAGMWERNLEDSLLWRVKDWNPPDEGYVLPKHRGPSWSWISVDQKIDFETVYDFEAEILECNAELVLEASPFGRVIGGVLVMRGVLAKAVLGNREALWRCHQPESSYEQYKQDPENGINMPFKFDRKKDADEERDWSHTYLFEYSARTGIILEKI</sequence>
<dbReference type="OrthoDB" id="5125733at2759"/>
<dbReference type="GeneID" id="59304068"/>
<evidence type="ECO:0000313" key="2">
    <source>
        <dbReference type="EMBL" id="KAF5638399.1"/>
    </source>
</evidence>
<comment type="caution">
    <text evidence="2">The sequence shown here is derived from an EMBL/GenBank/DDBJ whole genome shotgun (WGS) entry which is preliminary data.</text>
</comment>